<dbReference type="PROSITE" id="PS51257">
    <property type="entry name" value="PROKAR_LIPOPROTEIN"/>
    <property type="match status" value="1"/>
</dbReference>
<dbReference type="RefSeq" id="WP_223790189.1">
    <property type="nucleotide sequence ID" value="NZ_JAIOUQ010000001.1"/>
</dbReference>
<evidence type="ECO:0000313" key="1">
    <source>
        <dbReference type="EMBL" id="MBZ2164509.1"/>
    </source>
</evidence>
<dbReference type="Proteomes" id="UP000825933">
    <property type="component" value="Unassembled WGS sequence"/>
</dbReference>
<keyword evidence="2" id="KW-1185">Reference proteome</keyword>
<reference evidence="2" key="1">
    <citation type="journal article" date="2022" name="Microbiol. Resour. Announc.">
        <title>Draft Genome Sequence of a Methanogenic Archaeon from West Spitsbergen Permafrost.</title>
        <authorList>
            <person name="Trubitsyn V."/>
            <person name="Rivkina E."/>
            <person name="Shcherbakova V."/>
        </authorList>
    </citation>
    <scope>NUCLEOTIDE SEQUENCE [LARGE SCALE GENOMIC DNA]</scope>
    <source>
        <strain evidence="2">VT</strain>
    </source>
</reference>
<comment type="caution">
    <text evidence="1">The sequence shown here is derived from an EMBL/GenBank/DDBJ whole genome shotgun (WGS) entry which is preliminary data.</text>
</comment>
<protein>
    <recommendedName>
        <fullName evidence="3">DUF1565 domain-containing protein</fullName>
    </recommendedName>
</protein>
<dbReference type="InterPro" id="IPR011050">
    <property type="entry name" value="Pectin_lyase_fold/virulence"/>
</dbReference>
<dbReference type="Gene3D" id="2.160.20.10">
    <property type="entry name" value="Single-stranded right-handed beta-helix, Pectin lyase-like"/>
    <property type="match status" value="1"/>
</dbReference>
<evidence type="ECO:0000313" key="2">
    <source>
        <dbReference type="Proteomes" id="UP000825933"/>
    </source>
</evidence>
<dbReference type="SUPFAM" id="SSF51126">
    <property type="entry name" value="Pectin lyase-like"/>
    <property type="match status" value="1"/>
</dbReference>
<gene>
    <name evidence="1" type="ORF">K8N75_00365</name>
</gene>
<dbReference type="InterPro" id="IPR012334">
    <property type="entry name" value="Pectin_lyas_fold"/>
</dbReference>
<dbReference type="EMBL" id="JAIOUQ010000001">
    <property type="protein sequence ID" value="MBZ2164509.1"/>
    <property type="molecule type" value="Genomic_DNA"/>
</dbReference>
<accession>A0A8T5UV29</accession>
<proteinExistence type="predicted"/>
<name>A0A8T5UV29_9EURY</name>
<dbReference type="AlphaFoldDB" id="A0A8T5UV29"/>
<organism evidence="1 2">
    <name type="scientific">Methanobacterium spitsbergense</name>
    <dbReference type="NCBI Taxonomy" id="2874285"/>
    <lineage>
        <taxon>Archaea</taxon>
        <taxon>Methanobacteriati</taxon>
        <taxon>Methanobacteriota</taxon>
        <taxon>Methanomada group</taxon>
        <taxon>Methanobacteria</taxon>
        <taxon>Methanobacteriales</taxon>
        <taxon>Methanobacteriaceae</taxon>
        <taxon>Methanobacterium</taxon>
    </lineage>
</organism>
<sequence length="287" mass="31514">MKIKIFGIIMTLIVMSCIFAANAESGGQDMSVIYVNPNLGNPVNMGNDHNPGNDIHAPKLTITSALDAVNNGGTIYLSNGVYTDPDMYDNYIINKNVTIIGEDKDRTIIDGLGRQYSFIRIKPNSTVNFQKITFKGNNKVVQAEGLIFNRGNTTITQCTFRENDGGFAAIYNLGILNVTHCLFINNPALCIAGANSQDHGYLIQTMGENSKCSVTYSTFINNSAYVDFIAYDSNSSINYCNFYDQGDVVAVGICTLDAKYNFWNGTPNIFTNWGGNLTWEPVSDSPF</sequence>
<evidence type="ECO:0008006" key="3">
    <source>
        <dbReference type="Google" id="ProtNLM"/>
    </source>
</evidence>